<name>A0A166JEH8_9AGAM</name>
<evidence type="ECO:0000313" key="1">
    <source>
        <dbReference type="EMBL" id="KZP20774.1"/>
    </source>
</evidence>
<reference evidence="1 2" key="1">
    <citation type="journal article" date="2016" name="Mol. Biol. Evol.">
        <title>Comparative Genomics of Early-Diverging Mushroom-Forming Fungi Provides Insights into the Origins of Lignocellulose Decay Capabilities.</title>
        <authorList>
            <person name="Nagy L.G."/>
            <person name="Riley R."/>
            <person name="Tritt A."/>
            <person name="Adam C."/>
            <person name="Daum C."/>
            <person name="Floudas D."/>
            <person name="Sun H."/>
            <person name="Yadav J.S."/>
            <person name="Pangilinan J."/>
            <person name="Larsson K.H."/>
            <person name="Matsuura K."/>
            <person name="Barry K."/>
            <person name="Labutti K."/>
            <person name="Kuo R."/>
            <person name="Ohm R.A."/>
            <person name="Bhattacharya S.S."/>
            <person name="Shirouzu T."/>
            <person name="Yoshinaga Y."/>
            <person name="Martin F.M."/>
            <person name="Grigoriev I.V."/>
            <person name="Hibbett D.S."/>
        </authorList>
    </citation>
    <scope>NUCLEOTIDE SEQUENCE [LARGE SCALE GENOMIC DNA]</scope>
    <source>
        <strain evidence="1 2">CBS 109695</strain>
    </source>
</reference>
<gene>
    <name evidence="1" type="ORF">FIBSPDRAFT_528926</name>
</gene>
<sequence>MDLSYEYAPNPMDENQFFLHFTGPDEIRDMKAIGECGHTPMLFEFDTNSMHYQPGNVTEIIMNRMPVATLNWHTRDRLGLVNITLEPRIQATMSNMAIHVPETNGRMFTSADGVCYEWRRSPEDPRAYDLFLMPDALLGKFRHEYEDTPVGPSFAYLQFCFDHQRLLLESMLSLCINRWLDQ</sequence>
<keyword evidence="2" id="KW-1185">Reference proteome</keyword>
<dbReference type="EMBL" id="KV417552">
    <property type="protein sequence ID" value="KZP20774.1"/>
    <property type="molecule type" value="Genomic_DNA"/>
</dbReference>
<evidence type="ECO:0000313" key="2">
    <source>
        <dbReference type="Proteomes" id="UP000076532"/>
    </source>
</evidence>
<proteinExistence type="predicted"/>
<organism evidence="1 2">
    <name type="scientific">Athelia psychrophila</name>
    <dbReference type="NCBI Taxonomy" id="1759441"/>
    <lineage>
        <taxon>Eukaryota</taxon>
        <taxon>Fungi</taxon>
        <taxon>Dikarya</taxon>
        <taxon>Basidiomycota</taxon>
        <taxon>Agaricomycotina</taxon>
        <taxon>Agaricomycetes</taxon>
        <taxon>Agaricomycetidae</taxon>
        <taxon>Atheliales</taxon>
        <taxon>Atheliaceae</taxon>
        <taxon>Athelia</taxon>
    </lineage>
</organism>
<protein>
    <submittedName>
        <fullName evidence="1">Uncharacterized protein</fullName>
    </submittedName>
</protein>
<dbReference type="AlphaFoldDB" id="A0A166JEH8"/>
<dbReference type="Proteomes" id="UP000076532">
    <property type="component" value="Unassembled WGS sequence"/>
</dbReference>
<accession>A0A166JEH8</accession>
<dbReference type="OrthoDB" id="3183898at2759"/>